<evidence type="ECO:0000313" key="2">
    <source>
        <dbReference type="EMBL" id="KAF7346030.1"/>
    </source>
</evidence>
<keyword evidence="3" id="KW-1185">Reference proteome</keyword>
<gene>
    <name evidence="2" type="ORF">MSAN_01829000</name>
</gene>
<protein>
    <submittedName>
        <fullName evidence="2">Uncharacterized protein</fullName>
    </submittedName>
</protein>
<feature type="region of interest" description="Disordered" evidence="1">
    <location>
        <begin position="42"/>
        <end position="161"/>
    </location>
</feature>
<reference evidence="2" key="1">
    <citation type="submission" date="2020-05" db="EMBL/GenBank/DDBJ databases">
        <title>Mycena genomes resolve the evolution of fungal bioluminescence.</title>
        <authorList>
            <person name="Tsai I.J."/>
        </authorList>
    </citation>
    <scope>NUCLEOTIDE SEQUENCE</scope>
    <source>
        <strain evidence="2">160909Yilan</strain>
    </source>
</reference>
<name>A0A8H7CQ44_9AGAR</name>
<organism evidence="2 3">
    <name type="scientific">Mycena sanguinolenta</name>
    <dbReference type="NCBI Taxonomy" id="230812"/>
    <lineage>
        <taxon>Eukaryota</taxon>
        <taxon>Fungi</taxon>
        <taxon>Dikarya</taxon>
        <taxon>Basidiomycota</taxon>
        <taxon>Agaricomycotina</taxon>
        <taxon>Agaricomycetes</taxon>
        <taxon>Agaricomycetidae</taxon>
        <taxon>Agaricales</taxon>
        <taxon>Marasmiineae</taxon>
        <taxon>Mycenaceae</taxon>
        <taxon>Mycena</taxon>
    </lineage>
</organism>
<sequence>MASRSIPPAHTYQMFGTSDASLTPARADYEQFLDLPLAPCQSMVTGTSSADRRSNCPSSTQGISAPTSVPNIRKRHRNRRRNNTSSQTSVADTANIPENGNQRESAQKTIDNDRPAKRARKVASTSTPDDGAAVRNQSAAGRFSHRQPSVQVPAGVQYPHK</sequence>
<dbReference type="Proteomes" id="UP000623467">
    <property type="component" value="Unassembled WGS sequence"/>
</dbReference>
<evidence type="ECO:0000313" key="3">
    <source>
        <dbReference type="Proteomes" id="UP000623467"/>
    </source>
</evidence>
<feature type="compositionally biased region" description="Polar residues" evidence="1">
    <location>
        <begin position="84"/>
        <end position="109"/>
    </location>
</feature>
<comment type="caution">
    <text evidence="2">The sequence shown here is derived from an EMBL/GenBank/DDBJ whole genome shotgun (WGS) entry which is preliminary data.</text>
</comment>
<feature type="compositionally biased region" description="Basic residues" evidence="1">
    <location>
        <begin position="72"/>
        <end position="82"/>
    </location>
</feature>
<dbReference type="OrthoDB" id="3117793at2759"/>
<dbReference type="AlphaFoldDB" id="A0A8H7CQ44"/>
<feature type="compositionally biased region" description="Polar residues" evidence="1">
    <location>
        <begin position="42"/>
        <end position="70"/>
    </location>
</feature>
<proteinExistence type="predicted"/>
<evidence type="ECO:0000256" key="1">
    <source>
        <dbReference type="SAM" id="MobiDB-lite"/>
    </source>
</evidence>
<dbReference type="EMBL" id="JACAZH010000019">
    <property type="protein sequence ID" value="KAF7346030.1"/>
    <property type="molecule type" value="Genomic_DNA"/>
</dbReference>
<accession>A0A8H7CQ44</accession>